<evidence type="ECO:0000313" key="2">
    <source>
        <dbReference type="EMBL" id="KQC85382.1"/>
    </source>
</evidence>
<dbReference type="EMBL" id="LLKB01000005">
    <property type="protein sequence ID" value="KQC85382.1"/>
    <property type="molecule type" value="Genomic_DNA"/>
</dbReference>
<name>A0AAW3JR94_9FIRM</name>
<dbReference type="Pfam" id="PF19700">
    <property type="entry name" value="DUF6198"/>
    <property type="match status" value="1"/>
</dbReference>
<keyword evidence="1" id="KW-0812">Transmembrane</keyword>
<keyword evidence="1" id="KW-1133">Transmembrane helix</keyword>
<dbReference type="InterPro" id="IPR038750">
    <property type="entry name" value="YczE/YyaS-like"/>
</dbReference>
<keyword evidence="1" id="KW-0472">Membrane</keyword>
<evidence type="ECO:0000256" key="1">
    <source>
        <dbReference type="SAM" id="Phobius"/>
    </source>
</evidence>
<protein>
    <submittedName>
        <fullName evidence="2">Uncharacterized protein</fullName>
    </submittedName>
</protein>
<evidence type="ECO:0000313" key="3">
    <source>
        <dbReference type="Proteomes" id="UP000050833"/>
    </source>
</evidence>
<gene>
    <name evidence="2" type="ORF">APZ18_11910</name>
</gene>
<proteinExistence type="predicted"/>
<keyword evidence="3" id="KW-1185">Reference proteome</keyword>
<comment type="caution">
    <text evidence="2">The sequence shown here is derived from an EMBL/GenBank/DDBJ whole genome shotgun (WGS) entry which is preliminary data.</text>
</comment>
<organism evidence="2 3">
    <name type="scientific">Butyribacter intestini</name>
    <dbReference type="NCBI Taxonomy" id="1703332"/>
    <lineage>
        <taxon>Bacteria</taxon>
        <taxon>Bacillati</taxon>
        <taxon>Bacillota</taxon>
        <taxon>Clostridia</taxon>
        <taxon>Lachnospirales</taxon>
        <taxon>Lachnospiraceae</taxon>
        <taxon>Butyribacter</taxon>
    </lineage>
</organism>
<dbReference type="AlphaFoldDB" id="A0AAW3JR94"/>
<feature type="transmembrane region" description="Helical" evidence="1">
    <location>
        <begin position="12"/>
        <end position="29"/>
    </location>
</feature>
<accession>A0AAW3JR94</accession>
<reference evidence="2 3" key="1">
    <citation type="submission" date="2015-10" db="EMBL/GenBank/DDBJ databases">
        <title>Butyribacter intestini gen. nov., sp. nov., a butyric acid-producing bacterium of the family Lachnospiraceae isolated from the human faeces.</title>
        <authorList>
            <person name="Zou Y."/>
            <person name="Xue W."/>
            <person name="Luo G."/>
            <person name="Lv M."/>
        </authorList>
    </citation>
    <scope>NUCLEOTIDE SEQUENCE [LARGE SCALE GENOMIC DNA]</scope>
    <source>
        <strain evidence="2 3">TF01-11</strain>
    </source>
</reference>
<sequence length="69" mass="7556">MKDKRLILRGEVALILVIIINSMGVLLMLQSGSGISAISSVPYAFSEVFPRLSLGKILGLEIGFLQFYK</sequence>
<dbReference type="Proteomes" id="UP000050833">
    <property type="component" value="Unassembled WGS sequence"/>
</dbReference>